<keyword evidence="3" id="KW-1185">Reference proteome</keyword>
<organism evidence="2 3">
    <name type="scientific">Austropuccinia psidii MF-1</name>
    <dbReference type="NCBI Taxonomy" id="1389203"/>
    <lineage>
        <taxon>Eukaryota</taxon>
        <taxon>Fungi</taxon>
        <taxon>Dikarya</taxon>
        <taxon>Basidiomycota</taxon>
        <taxon>Pucciniomycotina</taxon>
        <taxon>Pucciniomycetes</taxon>
        <taxon>Pucciniales</taxon>
        <taxon>Sphaerophragmiaceae</taxon>
        <taxon>Austropuccinia</taxon>
    </lineage>
</organism>
<protein>
    <submittedName>
        <fullName evidence="2">Uncharacterized protein</fullName>
    </submittedName>
</protein>
<evidence type="ECO:0000256" key="1">
    <source>
        <dbReference type="SAM" id="MobiDB-lite"/>
    </source>
</evidence>
<dbReference type="OrthoDB" id="2507233at2759"/>
<dbReference type="Proteomes" id="UP000765509">
    <property type="component" value="Unassembled WGS sequence"/>
</dbReference>
<feature type="region of interest" description="Disordered" evidence="1">
    <location>
        <begin position="1"/>
        <end position="32"/>
    </location>
</feature>
<proteinExistence type="predicted"/>
<dbReference type="AlphaFoldDB" id="A0A9Q3DFF1"/>
<gene>
    <name evidence="2" type="ORF">O181_039730</name>
</gene>
<evidence type="ECO:0000313" key="2">
    <source>
        <dbReference type="EMBL" id="MBW0500015.1"/>
    </source>
</evidence>
<comment type="caution">
    <text evidence="2">The sequence shown here is derived from an EMBL/GenBank/DDBJ whole genome shotgun (WGS) entry which is preliminary data.</text>
</comment>
<reference evidence="2" key="1">
    <citation type="submission" date="2021-03" db="EMBL/GenBank/DDBJ databases">
        <title>Draft genome sequence of rust myrtle Austropuccinia psidii MF-1, a brazilian biotype.</title>
        <authorList>
            <person name="Quecine M.C."/>
            <person name="Pachon D.M.R."/>
            <person name="Bonatelli M.L."/>
            <person name="Correr F.H."/>
            <person name="Franceschini L.M."/>
            <person name="Leite T.F."/>
            <person name="Margarido G.R.A."/>
            <person name="Almeida C.A."/>
            <person name="Ferrarezi J.A."/>
            <person name="Labate C.A."/>
        </authorList>
    </citation>
    <scope>NUCLEOTIDE SEQUENCE</scope>
    <source>
        <strain evidence="2">MF-1</strain>
    </source>
</reference>
<accession>A0A9Q3DFF1</accession>
<sequence>MISQRKRGFIHSQKSCNKRKSQSSKRSDPFCASTEYNQMTGYDAFDTTNDLEDFEEVVFGFEEDPLHSRKDSFMETFFDFDVGEPSAAGNEVNVDDTINAYPDE</sequence>
<dbReference type="EMBL" id="AVOT02015585">
    <property type="protein sequence ID" value="MBW0500015.1"/>
    <property type="molecule type" value="Genomic_DNA"/>
</dbReference>
<name>A0A9Q3DFF1_9BASI</name>
<evidence type="ECO:0000313" key="3">
    <source>
        <dbReference type="Proteomes" id="UP000765509"/>
    </source>
</evidence>